<evidence type="ECO:0000256" key="2">
    <source>
        <dbReference type="ARBA" id="ARBA00022448"/>
    </source>
</evidence>
<dbReference type="PATRIC" id="fig|84022.6.peg.2988"/>
<gene>
    <name evidence="6" type="ORF">CACET_c29380</name>
</gene>
<protein>
    <submittedName>
        <fullName evidence="6">ABC-type multidrug transport system, ATpase component</fullName>
    </submittedName>
</protein>
<name>A0A0G3WEM6_9CLOT</name>
<evidence type="ECO:0000256" key="3">
    <source>
        <dbReference type="ARBA" id="ARBA00022741"/>
    </source>
</evidence>
<accession>A0A0G3WEM6</accession>
<dbReference type="EMBL" id="CP009687">
    <property type="protein sequence ID" value="AKL96382.1"/>
    <property type="molecule type" value="Genomic_DNA"/>
</dbReference>
<dbReference type="KEGG" id="cace:CACET_c29380"/>
<evidence type="ECO:0000313" key="7">
    <source>
        <dbReference type="Proteomes" id="UP000035704"/>
    </source>
</evidence>
<proteinExistence type="inferred from homology"/>
<evidence type="ECO:0000256" key="4">
    <source>
        <dbReference type="ARBA" id="ARBA00022840"/>
    </source>
</evidence>
<dbReference type="InterPro" id="IPR050763">
    <property type="entry name" value="ABC_transporter_ATP-binding"/>
</dbReference>
<reference evidence="6 7" key="1">
    <citation type="submission" date="2014-10" db="EMBL/GenBank/DDBJ databases">
        <title>Genome sequence of Clostridium aceticum DSM 1496.</title>
        <authorList>
            <person name="Poehlein A."/>
            <person name="Schiel-Bengelsdorf B."/>
            <person name="Gottschalk G."/>
            <person name="Duerre P."/>
            <person name="Daniel R."/>
        </authorList>
    </citation>
    <scope>NUCLEOTIDE SEQUENCE [LARGE SCALE GENOMIC DNA]</scope>
    <source>
        <strain evidence="6 7">DSM 1496</strain>
    </source>
</reference>
<feature type="domain" description="ABC transporter" evidence="5">
    <location>
        <begin position="20"/>
        <end position="150"/>
    </location>
</feature>
<evidence type="ECO:0000256" key="1">
    <source>
        <dbReference type="ARBA" id="ARBA00005417"/>
    </source>
</evidence>
<organism evidence="6 7">
    <name type="scientific">Clostridium aceticum</name>
    <dbReference type="NCBI Taxonomy" id="84022"/>
    <lineage>
        <taxon>Bacteria</taxon>
        <taxon>Bacillati</taxon>
        <taxon>Bacillota</taxon>
        <taxon>Clostridia</taxon>
        <taxon>Eubacteriales</taxon>
        <taxon>Clostridiaceae</taxon>
        <taxon>Clostridium</taxon>
    </lineage>
</organism>
<dbReference type="AlphaFoldDB" id="A0A0G3WEM6"/>
<dbReference type="OrthoDB" id="9804819at2"/>
<keyword evidence="3" id="KW-0547">Nucleotide-binding</keyword>
<dbReference type="GO" id="GO:0005524">
    <property type="term" value="F:ATP binding"/>
    <property type="evidence" value="ECO:0007669"/>
    <property type="project" value="UniProtKB-KW"/>
</dbReference>
<dbReference type="Proteomes" id="UP000035704">
    <property type="component" value="Chromosome"/>
</dbReference>
<dbReference type="InterPro" id="IPR003439">
    <property type="entry name" value="ABC_transporter-like_ATP-bd"/>
</dbReference>
<dbReference type="GO" id="GO:0016887">
    <property type="term" value="F:ATP hydrolysis activity"/>
    <property type="evidence" value="ECO:0007669"/>
    <property type="project" value="InterPro"/>
</dbReference>
<keyword evidence="7" id="KW-1185">Reference proteome</keyword>
<dbReference type="Pfam" id="PF00005">
    <property type="entry name" value="ABC_tran"/>
    <property type="match status" value="1"/>
</dbReference>
<dbReference type="STRING" id="84022.CACET_c29380"/>
<dbReference type="PANTHER" id="PTHR42711">
    <property type="entry name" value="ABC TRANSPORTER ATP-BINDING PROTEIN"/>
    <property type="match status" value="1"/>
</dbReference>
<sequence length="152" mass="16638">MNILEVNNLTKNYGDFMAVKGIDFSIKKGEIFGFLGPNGAGKTTTINMLTGLVRPTGGSIMLSEIDCVKNIKKAQHAIGIVPDESNLYDEMNGFDNLAFCGSLYGIEKVKREKKAKILLEEFGLSDTGKKLFKAYSKGMKRKLTIAAGIIHE</sequence>
<keyword evidence="2" id="KW-0813">Transport</keyword>
<evidence type="ECO:0000259" key="5">
    <source>
        <dbReference type="Pfam" id="PF00005"/>
    </source>
</evidence>
<dbReference type="InterPro" id="IPR027417">
    <property type="entry name" value="P-loop_NTPase"/>
</dbReference>
<evidence type="ECO:0000313" key="6">
    <source>
        <dbReference type="EMBL" id="AKL96382.1"/>
    </source>
</evidence>
<dbReference type="Gene3D" id="3.40.50.300">
    <property type="entry name" value="P-loop containing nucleotide triphosphate hydrolases"/>
    <property type="match status" value="1"/>
</dbReference>
<keyword evidence="4" id="KW-0067">ATP-binding</keyword>
<dbReference type="SUPFAM" id="SSF52540">
    <property type="entry name" value="P-loop containing nucleoside triphosphate hydrolases"/>
    <property type="match status" value="1"/>
</dbReference>
<dbReference type="PANTHER" id="PTHR42711:SF5">
    <property type="entry name" value="ABC TRANSPORTER ATP-BINDING PROTEIN NATA"/>
    <property type="match status" value="1"/>
</dbReference>
<comment type="similarity">
    <text evidence="1">Belongs to the ABC transporter superfamily.</text>
</comment>
<dbReference type="RefSeq" id="WP_044824952.1">
    <property type="nucleotide sequence ID" value="NZ_CP009687.1"/>
</dbReference>